<dbReference type="OrthoDB" id="10030313at2759"/>
<dbReference type="Pfam" id="PF09532">
    <property type="entry name" value="FDF"/>
    <property type="match status" value="1"/>
</dbReference>
<feature type="compositionally biased region" description="Polar residues" evidence="5">
    <location>
        <begin position="270"/>
        <end position="279"/>
    </location>
</feature>
<feature type="compositionally biased region" description="Basic and acidic residues" evidence="5">
    <location>
        <begin position="333"/>
        <end position="344"/>
    </location>
</feature>
<dbReference type="InterPro" id="IPR004443">
    <property type="entry name" value="YjeF_N_dom"/>
</dbReference>
<proteinExistence type="inferred from homology"/>
<feature type="domain" description="DFDF" evidence="7">
    <location>
        <begin position="301"/>
        <end position="337"/>
    </location>
</feature>
<feature type="region of interest" description="Disordered" evidence="5">
    <location>
        <begin position="398"/>
        <end position="459"/>
    </location>
</feature>
<sequence>MASEFLQMVVVVELRNPPERLHGSVTGIAAGQSLTLSNVWSLNHQTWHPQVVVDPANIVDISEAGKGPDFSLTSSSAPPPAPAPAPAQAPILAPASNPPTATTLPVLGDPAILAFKPRPGRPTSGPSQSRSPSRHAQPTAVENANIPPPPHAVLGVRIKRPSRNATPVATPPASEDGGGLGPGAVRAAAYAPYAPREPGPDAADTPGWNAAETTPAGRHAARQEETSRSRRRQRQQRGTRTSQANESVDLTPTERPKQAGRGKGWRETPMLQSTASFQPFKSLKKSGRQRQQPNQDNGWASEDVTDVQEMGDFDFEGSLAKFDKRTLFDQMRKEDQVDEADRLVTHNRRPQPGTAGGKNLHYSENVLDLPTTVAVPTRPAQAKEPQAVSQDFWNSEADDAAAGAGPGGAGGGERLSGRELGSRQNSRRGESKVSATRRSQSRKASAGAGAVGQGPSSRVNSVAGTQGFYLLPSNRRVDTVSALQMLNLENIAHNELGLTEDMMAENAGRGLAEVTLAALADPAVKIHTGAAGSNHTHSPSAVPNTNMPAATIVVLAGNNKSGARAVAGARHLRNKGANVLVCVVGIERGERELLEDFRQQVRLYRNFGGRIYSKSELFEYLRKAAIPTLTIDTPRSAVAAKPPAVTLIVDALLGLAVSFDELRTGDQATVYELIEWANRNEAFVLAVDVPTGIDPSSGHVSIIDGAGLYVWPRYVVALGAPKRGLLEAIIAAETDDAAAPGVTLSDDPARDWRLFVVDIGLGAAVFKKAGTKFRRGIDFDGGWVLEMRYQGLTTDEGSA</sequence>
<name>A0A167TDY6_9HYPO</name>
<dbReference type="FunFam" id="3.40.50.10260:FF:000007">
    <property type="entry name" value="YjeF N-terminal domain-like protein"/>
    <property type="match status" value="1"/>
</dbReference>
<evidence type="ECO:0000256" key="3">
    <source>
        <dbReference type="ARBA" id="ARBA00015797"/>
    </source>
</evidence>
<organism evidence="8 9">
    <name type="scientific">Niveomyces insectorum RCEF 264</name>
    <dbReference type="NCBI Taxonomy" id="1081102"/>
    <lineage>
        <taxon>Eukaryota</taxon>
        <taxon>Fungi</taxon>
        <taxon>Dikarya</taxon>
        <taxon>Ascomycota</taxon>
        <taxon>Pezizomycotina</taxon>
        <taxon>Sordariomycetes</taxon>
        <taxon>Hypocreomycetidae</taxon>
        <taxon>Hypocreales</taxon>
        <taxon>Cordycipitaceae</taxon>
        <taxon>Niveomyces</taxon>
    </lineage>
</organism>
<feature type="compositionally biased region" description="Polar residues" evidence="5">
    <location>
        <begin position="289"/>
        <end position="298"/>
    </location>
</feature>
<feature type="compositionally biased region" description="Basic and acidic residues" evidence="5">
    <location>
        <begin position="415"/>
        <end position="431"/>
    </location>
</feature>
<dbReference type="SUPFAM" id="SSF64153">
    <property type="entry name" value="YjeF N-terminal domain-like"/>
    <property type="match status" value="1"/>
</dbReference>
<keyword evidence="4" id="KW-0963">Cytoplasm</keyword>
<dbReference type="PROSITE" id="PS51512">
    <property type="entry name" value="DFDF"/>
    <property type="match status" value="1"/>
</dbReference>
<dbReference type="AlphaFoldDB" id="A0A167TDY6"/>
<dbReference type="SMART" id="SM01199">
    <property type="entry name" value="FDF"/>
    <property type="match status" value="1"/>
</dbReference>
<reference evidence="8 9" key="1">
    <citation type="journal article" date="2016" name="Genome Biol. Evol.">
        <title>Divergent and convergent evolution of fungal pathogenicity.</title>
        <authorList>
            <person name="Shang Y."/>
            <person name="Xiao G."/>
            <person name="Zheng P."/>
            <person name="Cen K."/>
            <person name="Zhan S."/>
            <person name="Wang C."/>
        </authorList>
    </citation>
    <scope>NUCLEOTIDE SEQUENCE [LARGE SCALE GENOMIC DNA]</scope>
    <source>
        <strain evidence="8 9">RCEF 264</strain>
    </source>
</reference>
<dbReference type="InterPro" id="IPR025762">
    <property type="entry name" value="DFDF"/>
</dbReference>
<comment type="caution">
    <text evidence="8">The sequence shown here is derived from an EMBL/GenBank/DDBJ whole genome shotgun (WGS) entry which is preliminary data.</text>
</comment>
<evidence type="ECO:0000256" key="1">
    <source>
        <dbReference type="ARBA" id="ARBA00004201"/>
    </source>
</evidence>
<feature type="compositionally biased region" description="Pro residues" evidence="5">
    <location>
        <begin position="77"/>
        <end position="87"/>
    </location>
</feature>
<dbReference type="GO" id="GO:0031087">
    <property type="term" value="P:deadenylation-independent decapping of nuclear-transcribed mRNA"/>
    <property type="evidence" value="ECO:0007669"/>
    <property type="project" value="TreeGrafter"/>
</dbReference>
<dbReference type="Pfam" id="PF03853">
    <property type="entry name" value="YjeF_N"/>
    <property type="match status" value="1"/>
</dbReference>
<keyword evidence="9" id="KW-1185">Reference proteome</keyword>
<accession>A0A167TDY6</accession>
<evidence type="ECO:0000256" key="5">
    <source>
        <dbReference type="SAM" id="MobiDB-lite"/>
    </source>
</evidence>
<evidence type="ECO:0000313" key="8">
    <source>
        <dbReference type="EMBL" id="OAA60505.1"/>
    </source>
</evidence>
<dbReference type="PANTHER" id="PTHR13612:SF0">
    <property type="entry name" value="ENHANCER OF MRNA-DECAPPING PROTEIN 3"/>
    <property type="match status" value="1"/>
</dbReference>
<dbReference type="PROSITE" id="PS51385">
    <property type="entry name" value="YJEF_N"/>
    <property type="match status" value="1"/>
</dbReference>
<dbReference type="InterPro" id="IPR019050">
    <property type="entry name" value="FDF_dom"/>
</dbReference>
<feature type="region of interest" description="Disordered" evidence="5">
    <location>
        <begin position="64"/>
        <end position="305"/>
    </location>
</feature>
<dbReference type="PANTHER" id="PTHR13612">
    <property type="entry name" value="ENHANCER OF MRNA-DECAPPING PROTEIN 3"/>
    <property type="match status" value="1"/>
</dbReference>
<evidence type="ECO:0000256" key="4">
    <source>
        <dbReference type="ARBA" id="ARBA00022490"/>
    </source>
</evidence>
<dbReference type="GO" id="GO:0000932">
    <property type="term" value="C:P-body"/>
    <property type="evidence" value="ECO:0007669"/>
    <property type="project" value="UniProtKB-SubCell"/>
</dbReference>
<feature type="compositionally biased region" description="Low complexity" evidence="5">
    <location>
        <begin position="183"/>
        <end position="196"/>
    </location>
</feature>
<dbReference type="Gene3D" id="3.40.50.10260">
    <property type="entry name" value="YjeF N-terminal domain"/>
    <property type="match status" value="1"/>
</dbReference>
<dbReference type="Proteomes" id="UP000076874">
    <property type="component" value="Unassembled WGS sequence"/>
</dbReference>
<dbReference type="InterPro" id="IPR036652">
    <property type="entry name" value="YjeF_N_dom_sf"/>
</dbReference>
<feature type="compositionally biased region" description="Gly residues" evidence="5">
    <location>
        <begin position="404"/>
        <end position="414"/>
    </location>
</feature>
<dbReference type="EMBL" id="AZHD01000009">
    <property type="protein sequence ID" value="OAA60505.1"/>
    <property type="molecule type" value="Genomic_DNA"/>
</dbReference>
<evidence type="ECO:0000313" key="9">
    <source>
        <dbReference type="Proteomes" id="UP000076874"/>
    </source>
</evidence>
<dbReference type="GO" id="GO:0003729">
    <property type="term" value="F:mRNA binding"/>
    <property type="evidence" value="ECO:0007669"/>
    <property type="project" value="TreeGrafter"/>
</dbReference>
<feature type="domain" description="YjeF N-terminal" evidence="6">
    <location>
        <begin position="485"/>
        <end position="767"/>
    </location>
</feature>
<evidence type="ECO:0000259" key="6">
    <source>
        <dbReference type="PROSITE" id="PS51385"/>
    </source>
</evidence>
<feature type="region of interest" description="Disordered" evidence="5">
    <location>
        <begin position="333"/>
        <end position="363"/>
    </location>
</feature>
<evidence type="ECO:0000256" key="2">
    <source>
        <dbReference type="ARBA" id="ARBA00006610"/>
    </source>
</evidence>
<comment type="similarity">
    <text evidence="2">Belongs to the EDC3 family.</text>
</comment>
<evidence type="ECO:0000259" key="7">
    <source>
        <dbReference type="PROSITE" id="PS51512"/>
    </source>
</evidence>
<feature type="compositionally biased region" description="Polar residues" evidence="5">
    <location>
        <begin position="124"/>
        <end position="142"/>
    </location>
</feature>
<gene>
    <name evidence="8" type="ORF">SPI_05629</name>
</gene>
<protein>
    <recommendedName>
        <fullName evidence="3">Enhancer of mRNA-decapping protein 3</fullName>
    </recommendedName>
</protein>
<comment type="subcellular location">
    <subcellularLocation>
        <location evidence="1">Cytoplasm</location>
        <location evidence="1">P-body</location>
    </subcellularLocation>
</comment>
<dbReference type="GO" id="GO:0033962">
    <property type="term" value="P:P-body assembly"/>
    <property type="evidence" value="ECO:0007669"/>
    <property type="project" value="TreeGrafter"/>
</dbReference>
<dbReference type="STRING" id="1081102.A0A167TDY6"/>